<evidence type="ECO:0000313" key="8">
    <source>
        <dbReference type="EMBL" id="KAJ3578774.1"/>
    </source>
</evidence>
<keyword evidence="4" id="KW-0274">FAD</keyword>
<gene>
    <name evidence="8" type="ORF">NPX13_g1793</name>
</gene>
<evidence type="ECO:0000259" key="7">
    <source>
        <dbReference type="PROSITE" id="PS51387"/>
    </source>
</evidence>
<comment type="cofactor">
    <cofactor evidence="1">
        <name>FAD</name>
        <dbReference type="ChEBI" id="CHEBI:57692"/>
    </cofactor>
</comment>
<name>A0A9W8NKZ4_9PEZI</name>
<dbReference type="Proteomes" id="UP001148614">
    <property type="component" value="Unassembled WGS sequence"/>
</dbReference>
<evidence type="ECO:0000256" key="1">
    <source>
        <dbReference type="ARBA" id="ARBA00001974"/>
    </source>
</evidence>
<dbReference type="InterPro" id="IPR036318">
    <property type="entry name" value="FAD-bd_PCMH-like_sf"/>
</dbReference>
<dbReference type="InterPro" id="IPR006094">
    <property type="entry name" value="Oxid_FAD_bind_N"/>
</dbReference>
<keyword evidence="3" id="KW-0285">Flavoprotein</keyword>
<dbReference type="GO" id="GO:0016491">
    <property type="term" value="F:oxidoreductase activity"/>
    <property type="evidence" value="ECO:0007669"/>
    <property type="project" value="UniProtKB-KW"/>
</dbReference>
<dbReference type="PANTHER" id="PTHR42973:SF39">
    <property type="entry name" value="FAD-BINDING PCMH-TYPE DOMAIN-CONTAINING PROTEIN"/>
    <property type="match status" value="1"/>
</dbReference>
<protein>
    <recommendedName>
        <fullName evidence="7">FAD-binding PCMH-type domain-containing protein</fullName>
    </recommendedName>
</protein>
<proteinExistence type="inferred from homology"/>
<dbReference type="InterPro" id="IPR016169">
    <property type="entry name" value="FAD-bd_PCMH_sub2"/>
</dbReference>
<sequence>MYMPYLEELQQLFPELQSIVPPPPLPHEQDLGAIKILQPIDLNWEHYSSAYNRRVPVKPRAVILPKTVEEVSLAVRWAQKCGFHVQARSGGHSYASHSLGGVDGSVVIDLRALNHIGLQKQSDIVKVGGGVRLGNLTLALWGAEPRIPRAVAHGTCPDVSVGGHYTHGGFGLTSRTWGLAMDQIVALDVVTADGTVLNASETNNAELFSAMRGAADSFGIAVNFYLRTQKVTTKFSQFTIEIPRATHTVENAVGTFVAIQDFVNSAHVDRRLNLLIFLSHNRFTVGGVYLGQDVRFEIIKPLLGCCPAIAVEGCTITQTDKLQWLALSQRLAGRDSLHVDPGDQKHTTLFAKSAVVSNPGLTREELENYLMWLFWEGPSAPVKYYVGIQLFGGRDSQINANEMWDAYAHRDAMWTFQHAGMVDSGVFPEEGIRFIEKLHRSLGARHGANANYADPSLSREEANKLYHGDKLEMLRELKSRFDPMDTFSHPQSIQPYRSSEQD</sequence>
<dbReference type="Gene3D" id="3.30.465.10">
    <property type="match status" value="1"/>
</dbReference>
<dbReference type="PROSITE" id="PS00862">
    <property type="entry name" value="OX2_COVAL_FAD"/>
    <property type="match status" value="1"/>
</dbReference>
<dbReference type="AlphaFoldDB" id="A0A9W8NKZ4"/>
<dbReference type="Pfam" id="PF01565">
    <property type="entry name" value="FAD_binding_4"/>
    <property type="match status" value="1"/>
</dbReference>
<dbReference type="PANTHER" id="PTHR42973">
    <property type="entry name" value="BINDING OXIDOREDUCTASE, PUTATIVE (AFU_ORTHOLOGUE AFUA_1G17690)-RELATED"/>
    <property type="match status" value="1"/>
</dbReference>
<comment type="similarity">
    <text evidence="2">Belongs to the oxygen-dependent FAD-linked oxidoreductase family.</text>
</comment>
<keyword evidence="9" id="KW-1185">Reference proteome</keyword>
<dbReference type="InterPro" id="IPR006093">
    <property type="entry name" value="Oxy_OxRdtase_FAD_BS"/>
</dbReference>
<evidence type="ECO:0000256" key="5">
    <source>
        <dbReference type="ARBA" id="ARBA00023002"/>
    </source>
</evidence>
<dbReference type="VEuPathDB" id="FungiDB:F4678DRAFT_440704"/>
<accession>A0A9W8NKZ4</accession>
<evidence type="ECO:0000313" key="9">
    <source>
        <dbReference type="Proteomes" id="UP001148614"/>
    </source>
</evidence>
<evidence type="ECO:0000256" key="6">
    <source>
        <dbReference type="SAM" id="MobiDB-lite"/>
    </source>
</evidence>
<feature type="region of interest" description="Disordered" evidence="6">
    <location>
        <begin position="482"/>
        <end position="502"/>
    </location>
</feature>
<feature type="domain" description="FAD-binding PCMH-type" evidence="7">
    <location>
        <begin position="55"/>
        <end position="231"/>
    </location>
</feature>
<dbReference type="GO" id="GO:0071949">
    <property type="term" value="F:FAD binding"/>
    <property type="evidence" value="ECO:0007669"/>
    <property type="project" value="InterPro"/>
</dbReference>
<feature type="compositionally biased region" description="Polar residues" evidence="6">
    <location>
        <begin position="488"/>
        <end position="502"/>
    </location>
</feature>
<dbReference type="InterPro" id="IPR016166">
    <property type="entry name" value="FAD-bd_PCMH"/>
</dbReference>
<evidence type="ECO:0000256" key="3">
    <source>
        <dbReference type="ARBA" id="ARBA00022630"/>
    </source>
</evidence>
<dbReference type="Gene3D" id="3.40.462.20">
    <property type="match status" value="1"/>
</dbReference>
<dbReference type="InterPro" id="IPR012951">
    <property type="entry name" value="BBE"/>
</dbReference>
<comment type="caution">
    <text evidence="8">The sequence shown here is derived from an EMBL/GenBank/DDBJ whole genome shotgun (WGS) entry which is preliminary data.</text>
</comment>
<dbReference type="InterPro" id="IPR050416">
    <property type="entry name" value="FAD-linked_Oxidoreductase"/>
</dbReference>
<evidence type="ECO:0000256" key="4">
    <source>
        <dbReference type="ARBA" id="ARBA00022827"/>
    </source>
</evidence>
<dbReference type="PROSITE" id="PS51387">
    <property type="entry name" value="FAD_PCMH"/>
    <property type="match status" value="1"/>
</dbReference>
<reference evidence="8" key="1">
    <citation type="submission" date="2022-07" db="EMBL/GenBank/DDBJ databases">
        <title>Genome Sequence of Xylaria arbuscula.</title>
        <authorList>
            <person name="Buettner E."/>
        </authorList>
    </citation>
    <scope>NUCLEOTIDE SEQUENCE</scope>
    <source>
        <strain evidence="8">VT107</strain>
    </source>
</reference>
<dbReference type="SUPFAM" id="SSF56176">
    <property type="entry name" value="FAD-binding/transporter-associated domain-like"/>
    <property type="match status" value="1"/>
</dbReference>
<organism evidence="8 9">
    <name type="scientific">Xylaria arbuscula</name>
    <dbReference type="NCBI Taxonomy" id="114810"/>
    <lineage>
        <taxon>Eukaryota</taxon>
        <taxon>Fungi</taxon>
        <taxon>Dikarya</taxon>
        <taxon>Ascomycota</taxon>
        <taxon>Pezizomycotina</taxon>
        <taxon>Sordariomycetes</taxon>
        <taxon>Xylariomycetidae</taxon>
        <taxon>Xylariales</taxon>
        <taxon>Xylariaceae</taxon>
        <taxon>Xylaria</taxon>
    </lineage>
</organism>
<dbReference type="EMBL" id="JANPWZ010000172">
    <property type="protein sequence ID" value="KAJ3578774.1"/>
    <property type="molecule type" value="Genomic_DNA"/>
</dbReference>
<keyword evidence="5" id="KW-0560">Oxidoreductase</keyword>
<dbReference type="Pfam" id="PF08031">
    <property type="entry name" value="BBE"/>
    <property type="match status" value="1"/>
</dbReference>
<evidence type="ECO:0000256" key="2">
    <source>
        <dbReference type="ARBA" id="ARBA00005466"/>
    </source>
</evidence>